<dbReference type="AlphaFoldDB" id="A0A6A5SSC1"/>
<keyword evidence="4" id="KW-1185">Reference proteome</keyword>
<dbReference type="OrthoDB" id="3793343at2759"/>
<dbReference type="Proteomes" id="UP000800038">
    <property type="component" value="Unassembled WGS sequence"/>
</dbReference>
<reference evidence="3" key="1">
    <citation type="journal article" date="2020" name="Stud. Mycol.">
        <title>101 Dothideomycetes genomes: a test case for predicting lifestyles and emergence of pathogens.</title>
        <authorList>
            <person name="Haridas S."/>
            <person name="Albert R."/>
            <person name="Binder M."/>
            <person name="Bloem J."/>
            <person name="Labutti K."/>
            <person name="Salamov A."/>
            <person name="Andreopoulos B."/>
            <person name="Baker S."/>
            <person name="Barry K."/>
            <person name="Bills G."/>
            <person name="Bluhm B."/>
            <person name="Cannon C."/>
            <person name="Castanera R."/>
            <person name="Culley D."/>
            <person name="Daum C."/>
            <person name="Ezra D."/>
            <person name="Gonzalez J."/>
            <person name="Henrissat B."/>
            <person name="Kuo A."/>
            <person name="Liang C."/>
            <person name="Lipzen A."/>
            <person name="Lutzoni F."/>
            <person name="Magnuson J."/>
            <person name="Mondo S."/>
            <person name="Nolan M."/>
            <person name="Ohm R."/>
            <person name="Pangilinan J."/>
            <person name="Park H.-J."/>
            <person name="Ramirez L."/>
            <person name="Alfaro M."/>
            <person name="Sun H."/>
            <person name="Tritt A."/>
            <person name="Yoshinaga Y."/>
            <person name="Zwiers L.-H."/>
            <person name="Turgeon B."/>
            <person name="Goodwin S."/>
            <person name="Spatafora J."/>
            <person name="Crous P."/>
            <person name="Grigoriev I."/>
        </authorList>
    </citation>
    <scope>NUCLEOTIDE SEQUENCE</scope>
    <source>
        <strain evidence="3">CBS 161.51</strain>
    </source>
</reference>
<feature type="region of interest" description="Disordered" evidence="1">
    <location>
        <begin position="108"/>
        <end position="132"/>
    </location>
</feature>
<feature type="compositionally biased region" description="Polar residues" evidence="1">
    <location>
        <begin position="117"/>
        <end position="132"/>
    </location>
</feature>
<evidence type="ECO:0000313" key="4">
    <source>
        <dbReference type="Proteomes" id="UP000800038"/>
    </source>
</evidence>
<organism evidence="3 4">
    <name type="scientific">Clathrospora elynae</name>
    <dbReference type="NCBI Taxonomy" id="706981"/>
    <lineage>
        <taxon>Eukaryota</taxon>
        <taxon>Fungi</taxon>
        <taxon>Dikarya</taxon>
        <taxon>Ascomycota</taxon>
        <taxon>Pezizomycotina</taxon>
        <taxon>Dothideomycetes</taxon>
        <taxon>Pleosporomycetidae</taxon>
        <taxon>Pleosporales</taxon>
        <taxon>Diademaceae</taxon>
        <taxon>Clathrospora</taxon>
    </lineage>
</organism>
<name>A0A6A5SSC1_9PLEO</name>
<evidence type="ECO:0000259" key="2">
    <source>
        <dbReference type="Pfam" id="PF20253"/>
    </source>
</evidence>
<dbReference type="Pfam" id="PF20253">
    <property type="entry name" value="DUF6604"/>
    <property type="match status" value="1"/>
</dbReference>
<feature type="domain" description="DUF6604" evidence="2">
    <location>
        <begin position="4"/>
        <end position="126"/>
    </location>
</feature>
<dbReference type="InterPro" id="IPR046539">
    <property type="entry name" value="DUF6604"/>
</dbReference>
<evidence type="ECO:0000256" key="1">
    <source>
        <dbReference type="SAM" id="MobiDB-lite"/>
    </source>
</evidence>
<dbReference type="EMBL" id="ML976033">
    <property type="protein sequence ID" value="KAF1942618.1"/>
    <property type="molecule type" value="Genomic_DNA"/>
</dbReference>
<proteinExistence type="predicted"/>
<accession>A0A6A5SSC1</accession>
<sequence>MLQDSDDVAGYLMKTAQRCGYRWRVLIEDMKCYDIHEREFGPMAQCVANKATTVKIPGYLHDIFVWAIRYRREVTSWYRNRRNGPRRDAQHDAFAHYLQNALEILRSHRPRTERTRQTSGAAHTSTPTSLDN</sequence>
<protein>
    <recommendedName>
        <fullName evidence="2">DUF6604 domain-containing protein</fullName>
    </recommendedName>
</protein>
<gene>
    <name evidence="3" type="ORF">EJ02DRAFT_163105</name>
</gene>
<evidence type="ECO:0000313" key="3">
    <source>
        <dbReference type="EMBL" id="KAF1942618.1"/>
    </source>
</evidence>